<dbReference type="Pfam" id="PF01036">
    <property type="entry name" value="Bac_rhodopsin"/>
    <property type="match status" value="1"/>
</dbReference>
<feature type="transmembrane region" description="Helical" evidence="6">
    <location>
        <begin position="36"/>
        <end position="53"/>
    </location>
</feature>
<evidence type="ECO:0000313" key="7">
    <source>
        <dbReference type="EMBL" id="ARS89379.1"/>
    </source>
</evidence>
<proteinExistence type="inferred from homology"/>
<keyword evidence="3 6" id="KW-0812">Transmembrane</keyword>
<evidence type="ECO:0000256" key="1">
    <source>
        <dbReference type="ARBA" id="ARBA00004141"/>
    </source>
</evidence>
<gene>
    <name evidence="7" type="ORF">B1756_06200</name>
</gene>
<dbReference type="RefSeq" id="WP_161493152.1">
    <property type="nucleotide sequence ID" value="NZ_CP019893.1"/>
</dbReference>
<dbReference type="SUPFAM" id="SSF81321">
    <property type="entry name" value="Family A G protein-coupled receptor-like"/>
    <property type="match status" value="1"/>
</dbReference>
<feature type="transmembrane region" description="Helical" evidence="6">
    <location>
        <begin position="163"/>
        <end position="180"/>
    </location>
</feature>
<evidence type="ECO:0000256" key="5">
    <source>
        <dbReference type="ARBA" id="ARBA00023136"/>
    </source>
</evidence>
<protein>
    <recommendedName>
        <fullName evidence="9">Rhodopsin</fullName>
    </recommendedName>
</protein>
<feature type="transmembrane region" description="Helical" evidence="6">
    <location>
        <begin position="99"/>
        <end position="118"/>
    </location>
</feature>
<keyword evidence="8" id="KW-1185">Reference proteome</keyword>
<feature type="transmembrane region" description="Helical" evidence="6">
    <location>
        <begin position="6"/>
        <end position="24"/>
    </location>
</feature>
<dbReference type="EMBL" id="CP019893">
    <property type="protein sequence ID" value="ARS89379.1"/>
    <property type="molecule type" value="Genomic_DNA"/>
</dbReference>
<organism evidence="7 8">
    <name type="scientific">Natrarchaeobaculum aegyptiacum</name>
    <dbReference type="NCBI Taxonomy" id="745377"/>
    <lineage>
        <taxon>Archaea</taxon>
        <taxon>Methanobacteriati</taxon>
        <taxon>Methanobacteriota</taxon>
        <taxon>Stenosarchaea group</taxon>
        <taxon>Halobacteria</taxon>
        <taxon>Halobacteriales</taxon>
        <taxon>Natrialbaceae</taxon>
        <taxon>Natrarchaeobaculum</taxon>
    </lineage>
</organism>
<evidence type="ECO:0000313" key="8">
    <source>
        <dbReference type="Proteomes" id="UP000250088"/>
    </source>
</evidence>
<keyword evidence="5 6" id="KW-0472">Membrane</keyword>
<comment type="similarity">
    <text evidence="2">Belongs to the archaeal/bacterial/fungal opsin family.</text>
</comment>
<dbReference type="AlphaFoldDB" id="A0A2Z2HQQ8"/>
<dbReference type="SMART" id="SM01021">
    <property type="entry name" value="Bac_rhodopsin"/>
    <property type="match status" value="1"/>
</dbReference>
<feature type="transmembrane region" description="Helical" evidence="6">
    <location>
        <begin position="73"/>
        <end position="92"/>
    </location>
</feature>
<evidence type="ECO:0000256" key="3">
    <source>
        <dbReference type="ARBA" id="ARBA00022692"/>
    </source>
</evidence>
<sequence>MIDVSTIYFVSSLALGVAAVAFAAMASRLPAVHRRYGLVTVVATGSMALAYLAMAGDVLAVETTGRDQSLARFLGYTVAFGGICYLIGVVSGCGRRRTLLLFGFTAVNLWVSLASWLLEGILETVATAVIFGGLLGVVYLLFGPIQRAAAARHGDRALLYGKLKYLLVLGWAILVTLSVASEQNLALLDTFAGQLVASYADVIIFLGFGGFVLRNATAFDAVTAESSPSSDDHAAVTRRPTQ</sequence>
<evidence type="ECO:0000256" key="2">
    <source>
        <dbReference type="ARBA" id="ARBA00008130"/>
    </source>
</evidence>
<dbReference type="OrthoDB" id="330248at2157"/>
<accession>A0A2Z2HQQ8</accession>
<evidence type="ECO:0008006" key="9">
    <source>
        <dbReference type="Google" id="ProtNLM"/>
    </source>
</evidence>
<dbReference type="GeneID" id="32893652"/>
<keyword evidence="4 6" id="KW-1133">Transmembrane helix</keyword>
<dbReference type="GO" id="GO:0016020">
    <property type="term" value="C:membrane"/>
    <property type="evidence" value="ECO:0007669"/>
    <property type="project" value="UniProtKB-SubCell"/>
</dbReference>
<evidence type="ECO:0000256" key="6">
    <source>
        <dbReference type="SAM" id="Phobius"/>
    </source>
</evidence>
<feature type="transmembrane region" description="Helical" evidence="6">
    <location>
        <begin position="124"/>
        <end position="142"/>
    </location>
</feature>
<dbReference type="Gene3D" id="1.20.1070.10">
    <property type="entry name" value="Rhodopsin 7-helix transmembrane proteins"/>
    <property type="match status" value="1"/>
</dbReference>
<dbReference type="Proteomes" id="UP000250088">
    <property type="component" value="Chromosome"/>
</dbReference>
<dbReference type="InterPro" id="IPR001425">
    <property type="entry name" value="Arc/bac/fun_rhodopsins"/>
</dbReference>
<dbReference type="KEGG" id="naj:B1756_06200"/>
<feature type="transmembrane region" description="Helical" evidence="6">
    <location>
        <begin position="192"/>
        <end position="213"/>
    </location>
</feature>
<name>A0A2Z2HQQ8_9EURY</name>
<reference evidence="8" key="1">
    <citation type="submission" date="2017-02" db="EMBL/GenBank/DDBJ databases">
        <title>Natronthermophilus aegyptiacus gen. nov.,sp. nov., an aerobic, extremely halophilic alkalithermophilic archaeon isolated from the athalassohaline Wadi An Natrun, Egypt.</title>
        <authorList>
            <person name="Zhao B."/>
        </authorList>
    </citation>
    <scope>NUCLEOTIDE SEQUENCE [LARGE SCALE GENOMIC DNA]</scope>
    <source>
        <strain evidence="8">JW/NM-HA 15</strain>
    </source>
</reference>
<comment type="subcellular location">
    <subcellularLocation>
        <location evidence="1">Membrane</location>
        <topology evidence="1">Multi-pass membrane protein</topology>
    </subcellularLocation>
</comment>
<evidence type="ECO:0000256" key="4">
    <source>
        <dbReference type="ARBA" id="ARBA00022989"/>
    </source>
</evidence>